<evidence type="ECO:0000313" key="4">
    <source>
        <dbReference type="Proteomes" id="UP000008143"/>
    </source>
</evidence>
<accession>A9JPI4</accession>
<dbReference type="KEGG" id="xtr:100135068"/>
<reference evidence="3" key="3">
    <citation type="submission" date="2020-05" db="UniProtKB">
        <authorList>
            <consortium name="Ensembl"/>
        </authorList>
    </citation>
    <scope>IDENTIFICATION</scope>
</reference>
<reference evidence="5" key="4">
    <citation type="submission" date="2025-04" db="UniProtKB">
        <authorList>
            <consortium name="RefSeq"/>
        </authorList>
    </citation>
    <scope>IDENTIFICATION</scope>
</reference>
<sequence>MSNLGRILCAVLGLFHLLSANPVPSSKLQIAIEEIISELVNNKITHKKCFVPTPYDDEEEASVEEISCRAFKSLKHVCASERKNLRLLNASLITMFSENVECSINNDEQKDLISVIEDLLTFFRAQMRKLVMNPKH</sequence>
<dbReference type="CTD" id="3565"/>
<proteinExistence type="evidence at transcript level"/>
<dbReference type="GeneID" id="100135068"/>
<evidence type="ECO:0000313" key="2">
    <source>
        <dbReference type="EMBL" id="CAJ14377.1"/>
    </source>
</evidence>
<dbReference type="HOGENOM" id="CLU_1874834_0_0_1"/>
<dbReference type="EMBL" id="AM041996">
    <property type="protein sequence ID" value="CAJ14377.1"/>
    <property type="molecule type" value="mRNA"/>
</dbReference>
<dbReference type="AlphaFoldDB" id="A9JPI4"/>
<organism evidence="2">
    <name type="scientific">Xenopus tropicalis</name>
    <name type="common">Western clawed frog</name>
    <name type="synonym">Silurana tropicalis</name>
    <dbReference type="NCBI Taxonomy" id="8364"/>
    <lineage>
        <taxon>Eukaryota</taxon>
        <taxon>Metazoa</taxon>
        <taxon>Chordata</taxon>
        <taxon>Craniata</taxon>
        <taxon>Vertebrata</taxon>
        <taxon>Euteleostomi</taxon>
        <taxon>Amphibia</taxon>
        <taxon>Batrachia</taxon>
        <taxon>Anura</taxon>
        <taxon>Pipoidea</taxon>
        <taxon>Pipidae</taxon>
        <taxon>Xenopodinae</taxon>
        <taxon>Xenopus</taxon>
        <taxon>Silurana</taxon>
    </lineage>
</organism>
<gene>
    <name evidence="3 5 6" type="primary">il4</name>
    <name evidence="5" type="synonym">bcgf-1</name>
    <name evidence="5" type="synonym">bcgf1</name>
    <name evidence="5" type="synonym">bsf1</name>
    <name evidence="2" type="synonym">IL-4</name>
    <name evidence="5" type="synonym">il-4</name>
</gene>
<dbReference type="AGR" id="Xenbase:XB-GENE-6453430"/>
<keyword evidence="4" id="KW-1185">Reference proteome</keyword>
<dbReference type="Xenbase" id="XB-GENE-6453430">
    <property type="gene designation" value="il4"/>
</dbReference>
<dbReference type="Ensembl" id="ENSXETT00000060682">
    <property type="protein sequence ID" value="ENSXETP00000063213"/>
    <property type="gene ID" value="ENSXETG00000032602"/>
</dbReference>
<name>A9JPI4_XENTR</name>
<evidence type="ECO:0000313" key="3">
    <source>
        <dbReference type="Ensembl" id="ENSXETP00000063213"/>
    </source>
</evidence>
<dbReference type="PaxDb" id="8364-ENSXETP00000063213"/>
<feature type="signal peptide" evidence="1">
    <location>
        <begin position="1"/>
        <end position="20"/>
    </location>
</feature>
<dbReference type="STRING" id="8364.ENSXETP00000020509"/>
<evidence type="ECO:0000313" key="6">
    <source>
        <dbReference type="Xenbase" id="XB-GENE-6453430"/>
    </source>
</evidence>
<keyword evidence="1 5" id="KW-0732">Signal</keyword>
<reference evidence="2" key="1">
    <citation type="submission" date="2005-07" db="EMBL/GenBank/DDBJ databases">
        <title>Cytokine genes in Xenopus tropicalis and conservation of synteny.</title>
        <authorList>
            <person name="Bird S."/>
            <person name="Secombes C."/>
        </authorList>
    </citation>
    <scope>NUCLEOTIDE SEQUENCE</scope>
</reference>
<feature type="chain" id="PRO_5033207288" evidence="1 5">
    <location>
        <begin position="21"/>
        <end position="136"/>
    </location>
</feature>
<evidence type="ECO:0000313" key="5">
    <source>
        <dbReference type="RefSeq" id="NP_001107279.1"/>
    </source>
</evidence>
<dbReference type="OMA" id="SMECSIN"/>
<dbReference type="RefSeq" id="NP_001107279.1">
    <property type="nucleotide sequence ID" value="NM_001113807.1"/>
</dbReference>
<reference evidence="3" key="2">
    <citation type="journal article" date="2010" name="Science">
        <title>The genome of the Western clawed frog Xenopus tropicalis.</title>
        <authorList>
            <person name="Hellsten U."/>
            <person name="Harland R.M."/>
            <person name="Gilchrist M.J."/>
            <person name="Hendrix D."/>
            <person name="Jurka J."/>
            <person name="Kapitonov V."/>
            <person name="Ovcharenko I."/>
            <person name="Putnam N.H."/>
            <person name="Shu S."/>
            <person name="Taher L."/>
            <person name="Blitz I.L."/>
            <person name="Blumberg B."/>
            <person name="Dichmann D.S."/>
            <person name="Dubchak I."/>
            <person name="Amaya E."/>
            <person name="Detter J.C."/>
            <person name="Fletcher R."/>
            <person name="Gerhard D.S."/>
            <person name="Goodstein D."/>
            <person name="Graves T."/>
            <person name="Grigoriev I.V."/>
            <person name="Grimwood J."/>
            <person name="Kawashima T."/>
            <person name="Lindquist E."/>
            <person name="Lucas S.M."/>
            <person name="Mead P.E."/>
            <person name="Mitros T."/>
            <person name="Ogino H."/>
            <person name="Ohta Y."/>
            <person name="Poliakov A.V."/>
            <person name="Pollet N."/>
            <person name="Robert J."/>
            <person name="Salamov A."/>
            <person name="Sater A.K."/>
            <person name="Schmutz J."/>
            <person name="Terry A."/>
            <person name="Vize P.D."/>
            <person name="Warren W.C."/>
            <person name="Wells D."/>
            <person name="Wills A."/>
            <person name="Wilson R.K."/>
            <person name="Zimmerman L.B."/>
            <person name="Zorn A.M."/>
            <person name="Grainger R."/>
            <person name="Grammer T."/>
            <person name="Khokha M.K."/>
            <person name="Richardson P.M."/>
            <person name="Rokhsar D.S."/>
        </authorList>
    </citation>
    <scope>NUCLEOTIDE SEQUENCE [LARGE SCALE GENOMIC DNA]</scope>
    <source>
        <strain evidence="3">Nigerian</strain>
    </source>
</reference>
<protein>
    <submittedName>
        <fullName evidence="5">Interleukin 4 precursor</fullName>
    </submittedName>
    <submittedName>
        <fullName evidence="2 3">Interleukin-4</fullName>
    </submittedName>
</protein>
<evidence type="ECO:0000256" key="1">
    <source>
        <dbReference type="SAM" id="SignalP"/>
    </source>
</evidence>
<dbReference type="Proteomes" id="UP000008143">
    <property type="component" value="Chromosome 3"/>
</dbReference>